<reference evidence="1 2" key="1">
    <citation type="submission" date="2016-11" db="EMBL/GenBank/DDBJ databases">
        <authorList>
            <person name="Jaros S."/>
            <person name="Januszkiewicz K."/>
            <person name="Wedrychowicz H."/>
        </authorList>
    </citation>
    <scope>NUCLEOTIDE SEQUENCE [LARGE SCALE GENOMIC DNA]</scope>
    <source>
        <strain evidence="1 2">DSM 44666</strain>
    </source>
</reference>
<evidence type="ECO:0000313" key="1">
    <source>
        <dbReference type="EMBL" id="SHF37603.1"/>
    </source>
</evidence>
<gene>
    <name evidence="1" type="ORF">SAMN05444392_11836</name>
</gene>
<dbReference type="NCBIfam" id="TIGR03159">
    <property type="entry name" value="cas_Csc1"/>
    <property type="match status" value="1"/>
</dbReference>
<dbReference type="InterPro" id="IPR017576">
    <property type="entry name" value="CRISPR-assoc_prot_Csc1"/>
</dbReference>
<organism evidence="1 2">
    <name type="scientific">Seinonella peptonophila</name>
    <dbReference type="NCBI Taxonomy" id="112248"/>
    <lineage>
        <taxon>Bacteria</taxon>
        <taxon>Bacillati</taxon>
        <taxon>Bacillota</taxon>
        <taxon>Bacilli</taxon>
        <taxon>Bacillales</taxon>
        <taxon>Thermoactinomycetaceae</taxon>
        <taxon>Seinonella</taxon>
    </lineage>
</organism>
<protein>
    <submittedName>
        <fullName evidence="1">CRISPR type I-D/CYANO-associated protein Csc1</fullName>
    </submittedName>
</protein>
<accession>A0A1M5B522</accession>
<proteinExistence type="predicted"/>
<dbReference type="Pfam" id="PF26241">
    <property type="entry name" value="Cas_Csc1"/>
    <property type="match status" value="1"/>
</dbReference>
<dbReference type="STRING" id="112248.SAMN05444392_11836"/>
<dbReference type="Proteomes" id="UP000184476">
    <property type="component" value="Unassembled WGS sequence"/>
</dbReference>
<dbReference type="EMBL" id="FQVL01000018">
    <property type="protein sequence ID" value="SHF37603.1"/>
    <property type="molecule type" value="Genomic_DNA"/>
</dbReference>
<dbReference type="AlphaFoldDB" id="A0A1M5B522"/>
<keyword evidence="2" id="KW-1185">Reference proteome</keyword>
<name>A0A1M5B522_9BACL</name>
<evidence type="ECO:0000313" key="2">
    <source>
        <dbReference type="Proteomes" id="UP000184476"/>
    </source>
</evidence>
<sequence length="86" mass="9961">METAPLLHNYALAYAFGFVASPYFHERQAPLYDHHLQPLNESGVYLYPAIAKQTTYRLMQYNTTTELFSMQREQSLGFPNWGLSNV</sequence>